<name>A0ABP3FGH5_9ACTN</name>
<sequence>MGACPTPHRETLEHALRALADAVTGLGLHVVPTGPLTLAVSGEPPAPEEQDGDRLAALLAPAEPLTQSVTIESHDGRLWWCWVWTDPGRDGHESEPIRPVEEITEVARRIRTVVALPSAT</sequence>
<gene>
    <name evidence="1" type="ORF">GCM10010151_00610</name>
</gene>
<proteinExistence type="predicted"/>
<dbReference type="Proteomes" id="UP001501822">
    <property type="component" value="Unassembled WGS sequence"/>
</dbReference>
<protein>
    <submittedName>
        <fullName evidence="1">Uncharacterized protein</fullName>
    </submittedName>
</protein>
<accession>A0ABP3FGH5</accession>
<keyword evidence="2" id="KW-1185">Reference proteome</keyword>
<reference evidence="2" key="1">
    <citation type="journal article" date="2019" name="Int. J. Syst. Evol. Microbiol.">
        <title>The Global Catalogue of Microorganisms (GCM) 10K type strain sequencing project: providing services to taxonomists for standard genome sequencing and annotation.</title>
        <authorList>
            <consortium name="The Broad Institute Genomics Platform"/>
            <consortium name="The Broad Institute Genome Sequencing Center for Infectious Disease"/>
            <person name="Wu L."/>
            <person name="Ma J."/>
        </authorList>
    </citation>
    <scope>NUCLEOTIDE SEQUENCE [LARGE SCALE GENOMIC DNA]</scope>
    <source>
        <strain evidence="2">JCM 3146</strain>
    </source>
</reference>
<evidence type="ECO:0000313" key="2">
    <source>
        <dbReference type="Proteomes" id="UP001501822"/>
    </source>
</evidence>
<dbReference type="RefSeq" id="WP_252810516.1">
    <property type="nucleotide sequence ID" value="NZ_BAAABM010000002.1"/>
</dbReference>
<dbReference type="EMBL" id="BAAABM010000002">
    <property type="protein sequence ID" value="GAA0314405.1"/>
    <property type="molecule type" value="Genomic_DNA"/>
</dbReference>
<comment type="caution">
    <text evidence="1">The sequence shown here is derived from an EMBL/GenBank/DDBJ whole genome shotgun (WGS) entry which is preliminary data.</text>
</comment>
<organism evidence="1 2">
    <name type="scientific">Actinoallomurus spadix</name>
    <dbReference type="NCBI Taxonomy" id="79912"/>
    <lineage>
        <taxon>Bacteria</taxon>
        <taxon>Bacillati</taxon>
        <taxon>Actinomycetota</taxon>
        <taxon>Actinomycetes</taxon>
        <taxon>Streptosporangiales</taxon>
        <taxon>Thermomonosporaceae</taxon>
        <taxon>Actinoallomurus</taxon>
    </lineage>
</organism>
<evidence type="ECO:0000313" key="1">
    <source>
        <dbReference type="EMBL" id="GAA0314405.1"/>
    </source>
</evidence>